<feature type="compositionally biased region" description="Polar residues" evidence="5">
    <location>
        <begin position="447"/>
        <end position="457"/>
    </location>
</feature>
<evidence type="ECO:0000256" key="3">
    <source>
        <dbReference type="ARBA" id="ARBA00022989"/>
    </source>
</evidence>
<evidence type="ECO:0000313" key="8">
    <source>
        <dbReference type="EMBL" id="MBA8826116.1"/>
    </source>
</evidence>
<dbReference type="PIRSF" id="PIRSF006060">
    <property type="entry name" value="AA_transporter"/>
    <property type="match status" value="1"/>
</dbReference>
<name>A0A839E0R1_9PSEU</name>
<feature type="transmembrane region" description="Helical" evidence="6">
    <location>
        <begin position="123"/>
        <end position="142"/>
    </location>
</feature>
<feature type="region of interest" description="Disordered" evidence="5">
    <location>
        <begin position="436"/>
        <end position="457"/>
    </location>
</feature>
<comment type="subcellular location">
    <subcellularLocation>
        <location evidence="1">Membrane</location>
        <topology evidence="1">Multi-pass membrane protein</topology>
    </subcellularLocation>
</comment>
<evidence type="ECO:0000256" key="6">
    <source>
        <dbReference type="SAM" id="Phobius"/>
    </source>
</evidence>
<feature type="transmembrane region" description="Helical" evidence="6">
    <location>
        <begin position="149"/>
        <end position="172"/>
    </location>
</feature>
<feature type="transmembrane region" description="Helical" evidence="6">
    <location>
        <begin position="87"/>
        <end position="111"/>
    </location>
</feature>
<dbReference type="PANTHER" id="PTHR42770:SF8">
    <property type="entry name" value="PUTRESCINE IMPORTER PUUP"/>
    <property type="match status" value="1"/>
</dbReference>
<feature type="domain" description="Amino acid permease/ SLC12A" evidence="7">
    <location>
        <begin position="27"/>
        <end position="403"/>
    </location>
</feature>
<feature type="transmembrane region" description="Helical" evidence="6">
    <location>
        <begin position="353"/>
        <end position="374"/>
    </location>
</feature>
<accession>A0A839E0R1</accession>
<dbReference type="GO" id="GO:0055085">
    <property type="term" value="P:transmembrane transport"/>
    <property type="evidence" value="ECO:0007669"/>
    <property type="project" value="InterPro"/>
</dbReference>
<keyword evidence="2 6" id="KW-0812">Transmembrane</keyword>
<dbReference type="AlphaFoldDB" id="A0A839E0R1"/>
<evidence type="ECO:0000256" key="5">
    <source>
        <dbReference type="SAM" id="MobiDB-lite"/>
    </source>
</evidence>
<dbReference type="InterPro" id="IPR004841">
    <property type="entry name" value="AA-permease/SLC12A_dom"/>
</dbReference>
<keyword evidence="9" id="KW-1185">Reference proteome</keyword>
<feature type="transmembrane region" description="Helical" evidence="6">
    <location>
        <begin position="230"/>
        <end position="252"/>
    </location>
</feature>
<keyword evidence="4 6" id="KW-0472">Membrane</keyword>
<dbReference type="Proteomes" id="UP000569329">
    <property type="component" value="Unassembled WGS sequence"/>
</dbReference>
<sequence>MSETPTLHRSLTVRSVVLFGLAYMTPLIVLGTFGVVADLTRGSVPTAYLLALTAMAFTAFSYGRMASAFPVAGSAYTYASRTIDSRFGFLVGWVVLLDYFFLPMVIWLLGGTYLQAQFPSTPFWVWIVGFVVITTVLNILGIQVADKANYLLMVFQFLVIALFVLLSLRHVLDVGGSAGWFSTTPFVNPATTVAGISAGAALAAYSFLGFDAVTTLTEEAVDPRRTMPRAILLITMIGGGVFVLVGYVAQLVHPGSAFHDPDSAVFEIVTTIAGDAVASVFLAGLVVAQFASGLAAQASGSRLLYAMGRDAVLPRRAFGYLHPRFRTPAINIVLTGAIGFVAVFLDVSTSTSFINFGAFVAFTAVNLSVIALFLRRRRAGHRSAPLPYAVIPAIGALIDLWLLINLDPAALMLGSSWLVAGVAVLACRTRLFRRPAPEATTAEDPENTANGGDTART</sequence>
<comment type="caution">
    <text evidence="8">The sequence shown here is derived from an EMBL/GenBank/DDBJ whole genome shotgun (WGS) entry which is preliminary data.</text>
</comment>
<dbReference type="InterPro" id="IPR050367">
    <property type="entry name" value="APC_superfamily"/>
</dbReference>
<dbReference type="Pfam" id="PF00324">
    <property type="entry name" value="AA_permease"/>
    <property type="match status" value="1"/>
</dbReference>
<evidence type="ECO:0000256" key="1">
    <source>
        <dbReference type="ARBA" id="ARBA00004141"/>
    </source>
</evidence>
<feature type="transmembrane region" description="Helical" evidence="6">
    <location>
        <begin position="47"/>
        <end position="66"/>
    </location>
</feature>
<feature type="transmembrane region" description="Helical" evidence="6">
    <location>
        <begin position="329"/>
        <end position="347"/>
    </location>
</feature>
<evidence type="ECO:0000259" key="7">
    <source>
        <dbReference type="Pfam" id="PF00324"/>
    </source>
</evidence>
<evidence type="ECO:0000313" key="9">
    <source>
        <dbReference type="Proteomes" id="UP000569329"/>
    </source>
</evidence>
<evidence type="ECO:0000256" key="4">
    <source>
        <dbReference type="ARBA" id="ARBA00023136"/>
    </source>
</evidence>
<dbReference type="EMBL" id="JACGWZ010000005">
    <property type="protein sequence ID" value="MBA8826116.1"/>
    <property type="molecule type" value="Genomic_DNA"/>
</dbReference>
<protein>
    <submittedName>
        <fullName evidence="8">Amino acid transporter</fullName>
    </submittedName>
</protein>
<dbReference type="PANTHER" id="PTHR42770">
    <property type="entry name" value="AMINO ACID TRANSPORTER-RELATED"/>
    <property type="match status" value="1"/>
</dbReference>
<dbReference type="GO" id="GO:0016020">
    <property type="term" value="C:membrane"/>
    <property type="evidence" value="ECO:0007669"/>
    <property type="project" value="UniProtKB-SubCell"/>
</dbReference>
<feature type="transmembrane region" description="Helical" evidence="6">
    <location>
        <begin position="192"/>
        <end position="210"/>
    </location>
</feature>
<feature type="transmembrane region" description="Helical" evidence="6">
    <location>
        <begin position="410"/>
        <end position="427"/>
    </location>
</feature>
<proteinExistence type="predicted"/>
<gene>
    <name evidence="8" type="ORF">FHX42_003492</name>
</gene>
<organism evidence="8 9">
    <name type="scientific">Halosaccharopolyspora lacisalsi</name>
    <dbReference type="NCBI Taxonomy" id="1000566"/>
    <lineage>
        <taxon>Bacteria</taxon>
        <taxon>Bacillati</taxon>
        <taxon>Actinomycetota</taxon>
        <taxon>Actinomycetes</taxon>
        <taxon>Pseudonocardiales</taxon>
        <taxon>Pseudonocardiaceae</taxon>
        <taxon>Halosaccharopolyspora</taxon>
    </lineage>
</organism>
<evidence type="ECO:0000256" key="2">
    <source>
        <dbReference type="ARBA" id="ARBA00022692"/>
    </source>
</evidence>
<feature type="transmembrane region" description="Helical" evidence="6">
    <location>
        <begin position="272"/>
        <end position="296"/>
    </location>
</feature>
<feature type="transmembrane region" description="Helical" evidence="6">
    <location>
        <begin position="12"/>
        <end position="35"/>
    </location>
</feature>
<dbReference type="Gene3D" id="1.20.1740.10">
    <property type="entry name" value="Amino acid/polyamine transporter I"/>
    <property type="match status" value="1"/>
</dbReference>
<feature type="transmembrane region" description="Helical" evidence="6">
    <location>
        <begin position="386"/>
        <end position="404"/>
    </location>
</feature>
<dbReference type="RefSeq" id="WP_220480499.1">
    <property type="nucleotide sequence ID" value="NZ_JACGWZ010000005.1"/>
</dbReference>
<reference evidence="8 9" key="1">
    <citation type="submission" date="2020-07" db="EMBL/GenBank/DDBJ databases">
        <title>Sequencing the genomes of 1000 actinobacteria strains.</title>
        <authorList>
            <person name="Klenk H.-P."/>
        </authorList>
    </citation>
    <scope>NUCLEOTIDE SEQUENCE [LARGE SCALE GENOMIC DNA]</scope>
    <source>
        <strain evidence="8 9">DSM 45975</strain>
    </source>
</reference>
<keyword evidence="3 6" id="KW-1133">Transmembrane helix</keyword>